<feature type="non-terminal residue" evidence="1">
    <location>
        <position position="31"/>
    </location>
</feature>
<name>A0ABR3KC95_TRISP</name>
<evidence type="ECO:0000313" key="2">
    <source>
        <dbReference type="Proteomes" id="UP001558632"/>
    </source>
</evidence>
<dbReference type="Proteomes" id="UP001558632">
    <property type="component" value="Unassembled WGS sequence"/>
</dbReference>
<comment type="caution">
    <text evidence="1">The sequence shown here is derived from an EMBL/GenBank/DDBJ whole genome shotgun (WGS) entry which is preliminary data.</text>
</comment>
<reference evidence="1 2" key="1">
    <citation type="submission" date="2024-07" db="EMBL/GenBank/DDBJ databases">
        <title>Enhanced genomic and transcriptomic resources for Trichinella pseudospiralis and T. spiralis underpin the discovery of pronounced molecular differences between stages and species.</title>
        <authorList>
            <person name="Pasi K.K."/>
            <person name="La Rosa G."/>
            <person name="Gomez-Morales M.A."/>
            <person name="Tosini F."/>
            <person name="Sumanam S."/>
            <person name="Young N.D."/>
            <person name="Chang B.C."/>
            <person name="Robin G.B."/>
        </authorList>
    </citation>
    <scope>NUCLEOTIDE SEQUENCE [LARGE SCALE GENOMIC DNA]</scope>
    <source>
        <strain evidence="1">ISS534</strain>
    </source>
</reference>
<organism evidence="1 2">
    <name type="scientific">Trichinella spiralis</name>
    <name type="common">Trichina worm</name>
    <dbReference type="NCBI Taxonomy" id="6334"/>
    <lineage>
        <taxon>Eukaryota</taxon>
        <taxon>Metazoa</taxon>
        <taxon>Ecdysozoa</taxon>
        <taxon>Nematoda</taxon>
        <taxon>Enoplea</taxon>
        <taxon>Dorylaimia</taxon>
        <taxon>Trichinellida</taxon>
        <taxon>Trichinellidae</taxon>
        <taxon>Trichinella</taxon>
    </lineage>
</organism>
<accession>A0ABR3KC95</accession>
<sequence length="31" mass="3456">MPQLKGLLHVVSDDYVPKDFGPHGQMKDGFV</sequence>
<evidence type="ECO:0000313" key="1">
    <source>
        <dbReference type="EMBL" id="KAL1234545.1"/>
    </source>
</evidence>
<protein>
    <submittedName>
        <fullName evidence="1">Uncharacterized protein</fullName>
    </submittedName>
</protein>
<keyword evidence="2" id="KW-1185">Reference proteome</keyword>
<proteinExistence type="predicted"/>
<gene>
    <name evidence="1" type="ORF">TSPI_11147</name>
</gene>
<dbReference type="EMBL" id="JBEUSY010000408">
    <property type="protein sequence ID" value="KAL1234545.1"/>
    <property type="molecule type" value="Genomic_DNA"/>
</dbReference>